<dbReference type="EMBL" id="KL367483">
    <property type="protein sequence ID" value="KFD71199.1"/>
    <property type="molecule type" value="Genomic_DNA"/>
</dbReference>
<dbReference type="AlphaFoldDB" id="A0A085NP03"/>
<sequence length="73" mass="8539">MVNFDCLLKLDIIRRIENLERAYNERIDHANSAAHDVFGGAQIIPIRREFDSKLILAKFESDKRHASTKRRQS</sequence>
<dbReference type="Proteomes" id="UP000030758">
    <property type="component" value="Unassembled WGS sequence"/>
</dbReference>
<organism evidence="1">
    <name type="scientific">Trichuris suis</name>
    <name type="common">pig whipworm</name>
    <dbReference type="NCBI Taxonomy" id="68888"/>
    <lineage>
        <taxon>Eukaryota</taxon>
        <taxon>Metazoa</taxon>
        <taxon>Ecdysozoa</taxon>
        <taxon>Nematoda</taxon>
        <taxon>Enoplea</taxon>
        <taxon>Dorylaimia</taxon>
        <taxon>Trichinellida</taxon>
        <taxon>Trichuridae</taxon>
        <taxon>Trichuris</taxon>
    </lineage>
</organism>
<evidence type="ECO:0000313" key="1">
    <source>
        <dbReference type="EMBL" id="KFD71199.1"/>
    </source>
</evidence>
<name>A0A085NP03_9BILA</name>
<accession>A0A085NP03</accession>
<proteinExistence type="predicted"/>
<protein>
    <submittedName>
        <fullName evidence="1">Uncharacterized protein</fullName>
    </submittedName>
</protein>
<reference evidence="1" key="1">
    <citation type="journal article" date="2014" name="Nat. Genet.">
        <title>Genome and transcriptome of the porcine whipworm Trichuris suis.</title>
        <authorList>
            <person name="Jex A.R."/>
            <person name="Nejsum P."/>
            <person name="Schwarz E.M."/>
            <person name="Hu L."/>
            <person name="Young N.D."/>
            <person name="Hall R.S."/>
            <person name="Korhonen P.K."/>
            <person name="Liao S."/>
            <person name="Thamsborg S."/>
            <person name="Xia J."/>
            <person name="Xu P."/>
            <person name="Wang S."/>
            <person name="Scheerlinck J.P."/>
            <person name="Hofmann A."/>
            <person name="Sternberg P.W."/>
            <person name="Wang J."/>
            <person name="Gasser R.B."/>
        </authorList>
    </citation>
    <scope>NUCLEOTIDE SEQUENCE [LARGE SCALE GENOMIC DNA]</scope>
    <source>
        <strain evidence="1">DCEP-RM93F</strain>
    </source>
</reference>
<gene>
    <name evidence="1" type="ORF">M514_16546</name>
</gene>